<evidence type="ECO:0000256" key="9">
    <source>
        <dbReference type="ARBA" id="ARBA00023172"/>
    </source>
</evidence>
<keyword evidence="4 15" id="KW-0227">DNA damage</keyword>
<dbReference type="PROSITE" id="PS51194">
    <property type="entry name" value="HELICASE_CTER"/>
    <property type="match status" value="1"/>
</dbReference>
<feature type="domain" description="Helicase C-terminal" evidence="17">
    <location>
        <begin position="462"/>
        <end position="622"/>
    </location>
</feature>
<dbReference type="STRING" id="1802165.A3F94_01755"/>
<dbReference type="InterPro" id="IPR045562">
    <property type="entry name" value="RecG_dom3_C"/>
</dbReference>
<evidence type="ECO:0000313" key="18">
    <source>
        <dbReference type="EMBL" id="OGZ62488.1"/>
    </source>
</evidence>
<dbReference type="GO" id="GO:0006310">
    <property type="term" value="P:DNA recombination"/>
    <property type="evidence" value="ECO:0007669"/>
    <property type="project" value="UniProtKB-UniRule"/>
</dbReference>
<keyword evidence="5 15" id="KW-0378">Hydrolase</keyword>
<evidence type="ECO:0000256" key="8">
    <source>
        <dbReference type="ARBA" id="ARBA00023125"/>
    </source>
</evidence>
<dbReference type="Pfam" id="PF19833">
    <property type="entry name" value="RecG_dom3_C"/>
    <property type="match status" value="1"/>
</dbReference>
<proteinExistence type="inferred from homology"/>
<dbReference type="NCBIfam" id="NF008168">
    <property type="entry name" value="PRK10917.2-2"/>
    <property type="match status" value="1"/>
</dbReference>
<dbReference type="PANTHER" id="PTHR47964">
    <property type="entry name" value="ATP-DEPENDENT DNA HELICASE HOMOLOG RECG, CHLOROPLASTIC"/>
    <property type="match status" value="1"/>
</dbReference>
<comment type="catalytic activity">
    <reaction evidence="14 15">
        <text>ATP + H2O = ADP + phosphate + H(+)</text>
        <dbReference type="Rhea" id="RHEA:13065"/>
        <dbReference type="ChEBI" id="CHEBI:15377"/>
        <dbReference type="ChEBI" id="CHEBI:15378"/>
        <dbReference type="ChEBI" id="CHEBI:30616"/>
        <dbReference type="ChEBI" id="CHEBI:43474"/>
        <dbReference type="ChEBI" id="CHEBI:456216"/>
        <dbReference type="EC" id="5.6.2.4"/>
    </reaction>
</comment>
<evidence type="ECO:0000256" key="10">
    <source>
        <dbReference type="ARBA" id="ARBA00023204"/>
    </source>
</evidence>
<dbReference type="Pfam" id="PF00270">
    <property type="entry name" value="DEAD"/>
    <property type="match status" value="1"/>
</dbReference>
<dbReference type="PANTHER" id="PTHR47964:SF1">
    <property type="entry name" value="ATP-DEPENDENT DNA HELICASE HOMOLOG RECG, CHLOROPLASTIC"/>
    <property type="match status" value="1"/>
</dbReference>
<organism evidence="18 19">
    <name type="scientific">Candidatus Spechtbacteria bacterium RIFCSPLOWO2_12_FULL_38_22</name>
    <dbReference type="NCBI Taxonomy" id="1802165"/>
    <lineage>
        <taxon>Bacteria</taxon>
        <taxon>Candidatus Spechtiibacteriota</taxon>
    </lineage>
</organism>
<evidence type="ECO:0000256" key="12">
    <source>
        <dbReference type="ARBA" id="ARBA00034617"/>
    </source>
</evidence>
<evidence type="ECO:0000256" key="4">
    <source>
        <dbReference type="ARBA" id="ARBA00022763"/>
    </source>
</evidence>
<evidence type="ECO:0000256" key="7">
    <source>
        <dbReference type="ARBA" id="ARBA00022840"/>
    </source>
</evidence>
<dbReference type="SMART" id="SM00487">
    <property type="entry name" value="DEXDc"/>
    <property type="match status" value="1"/>
</dbReference>
<dbReference type="PROSITE" id="PS51192">
    <property type="entry name" value="HELICASE_ATP_BIND_1"/>
    <property type="match status" value="1"/>
</dbReference>
<dbReference type="InterPro" id="IPR033454">
    <property type="entry name" value="RecG_wedge"/>
</dbReference>
<dbReference type="InterPro" id="IPR001650">
    <property type="entry name" value="Helicase_C-like"/>
</dbReference>
<dbReference type="InterPro" id="IPR012340">
    <property type="entry name" value="NA-bd_OB-fold"/>
</dbReference>
<evidence type="ECO:0000313" key="19">
    <source>
        <dbReference type="Proteomes" id="UP000176770"/>
    </source>
</evidence>
<dbReference type="GO" id="GO:0006281">
    <property type="term" value="P:DNA repair"/>
    <property type="evidence" value="ECO:0007669"/>
    <property type="project" value="UniProtKB-UniRule"/>
</dbReference>
<keyword evidence="6 15" id="KW-0347">Helicase</keyword>
<name>A0A1G2HKQ0_9BACT</name>
<dbReference type="InterPro" id="IPR011545">
    <property type="entry name" value="DEAD/DEAH_box_helicase_dom"/>
</dbReference>
<dbReference type="SUPFAM" id="SSF52540">
    <property type="entry name" value="P-loop containing nucleoside triphosphate hydrolases"/>
    <property type="match status" value="2"/>
</dbReference>
<feature type="domain" description="Helicase ATP-binding" evidence="16">
    <location>
        <begin position="274"/>
        <end position="443"/>
    </location>
</feature>
<evidence type="ECO:0000256" key="1">
    <source>
        <dbReference type="ARBA" id="ARBA00007504"/>
    </source>
</evidence>
<evidence type="ECO:0000259" key="17">
    <source>
        <dbReference type="PROSITE" id="PS51194"/>
    </source>
</evidence>
<dbReference type="InterPro" id="IPR047112">
    <property type="entry name" value="RecG/Mfd"/>
</dbReference>
<keyword evidence="11" id="KW-0413">Isomerase</keyword>
<keyword evidence="3 15" id="KW-0547">Nucleotide-binding</keyword>
<protein>
    <recommendedName>
        <fullName evidence="2 15">ATP-dependent DNA helicase RecG</fullName>
        <ecNumber evidence="13 15">5.6.2.4</ecNumber>
    </recommendedName>
</protein>
<sequence length="688" mass="78141">MIPSTPIENIKRIGPAYTKRLKKMGIKEVGDLLFHFPSRYQDFTNIVKIKDLQKGDEVTVQGHVTHINQRNLYKRGLKIVEAYIEDDTDTIKAVWFNQTYLTTTLDTKKTVMLSGKVGLGKDGLYLQNPIYEIKNLGEMSVHTGRLIPIYPETSGVSSRWFRYIISKLLPIVESLEEQLPKNILKQNNLLGIGDALQKIHFPKNTEEAEKARDRFVFENIFDIQLAALKKKRELKDLASPTIKTNIELTKKFVNSLPFQLTDSQKKSAWQILKDMERNFPMNRLLEGDVGSGKTVVSAIATLNAIDAGYQVAFMAPTEILATQHFKNLSELLKDTNANIALFTRGQRRLSHINKNINKEKLKAQIKEGAVNFIIGTHTLAQEGVEFKKLGLVILDEQHRFGVKQRASLVRRGKKNPHLLSMTATPIPRSLALTIYGDLDISLLKEMPHNRKTIITNIVPPEKRLKAYNFIKKELDSGHQAFVVFPLVEESKILELKSAKAEYEKLKEGPFKKYRVGLLHGRLKTKEKEEIMTQMEEGKIDILISTSVVEVGIDIPNATIMMIDGADRFGLAQLHQFRGRVGRAQHQSYAFLLTDSSGGSVMRRLKIIEKTQSGFELAQYDLKLRGPGEMYGVRQSGIPDIAMQNLGNIELIEKIREQADKLLEENPTLEKYPQLKQKIESIQLNVHLE</sequence>
<dbReference type="CDD" id="cd04488">
    <property type="entry name" value="RecG_wedge_OBF"/>
    <property type="match status" value="1"/>
</dbReference>
<dbReference type="GO" id="GO:0016887">
    <property type="term" value="F:ATP hydrolysis activity"/>
    <property type="evidence" value="ECO:0007669"/>
    <property type="project" value="RHEA"/>
</dbReference>
<dbReference type="SMART" id="SM00490">
    <property type="entry name" value="HELICc"/>
    <property type="match status" value="1"/>
</dbReference>
<comment type="catalytic activity">
    <reaction evidence="12 15">
        <text>Couples ATP hydrolysis with the unwinding of duplex DNA by translocating in the 3'-5' direction.</text>
        <dbReference type="EC" id="5.6.2.4"/>
    </reaction>
</comment>
<dbReference type="GO" id="GO:0043138">
    <property type="term" value="F:3'-5' DNA helicase activity"/>
    <property type="evidence" value="ECO:0007669"/>
    <property type="project" value="UniProtKB-EC"/>
</dbReference>
<dbReference type="Pfam" id="PF17191">
    <property type="entry name" value="RecG_wedge"/>
    <property type="match status" value="1"/>
</dbReference>
<evidence type="ECO:0000256" key="14">
    <source>
        <dbReference type="ARBA" id="ARBA00048988"/>
    </source>
</evidence>
<dbReference type="Gene3D" id="2.40.50.140">
    <property type="entry name" value="Nucleic acid-binding proteins"/>
    <property type="match status" value="1"/>
</dbReference>
<dbReference type="GO" id="GO:0005524">
    <property type="term" value="F:ATP binding"/>
    <property type="evidence" value="ECO:0007669"/>
    <property type="project" value="UniProtKB-KW"/>
</dbReference>
<dbReference type="InterPro" id="IPR004609">
    <property type="entry name" value="ATP-dep_DNA_helicase_RecG"/>
</dbReference>
<dbReference type="SUPFAM" id="SSF50249">
    <property type="entry name" value="Nucleic acid-binding proteins"/>
    <property type="match status" value="1"/>
</dbReference>
<dbReference type="Proteomes" id="UP000176770">
    <property type="component" value="Unassembled WGS sequence"/>
</dbReference>
<dbReference type="NCBIfam" id="TIGR00643">
    <property type="entry name" value="recG"/>
    <property type="match status" value="1"/>
</dbReference>
<dbReference type="InterPro" id="IPR027417">
    <property type="entry name" value="P-loop_NTPase"/>
</dbReference>
<evidence type="ECO:0000256" key="15">
    <source>
        <dbReference type="RuleBase" id="RU363016"/>
    </source>
</evidence>
<dbReference type="GO" id="GO:0003677">
    <property type="term" value="F:DNA binding"/>
    <property type="evidence" value="ECO:0007669"/>
    <property type="project" value="UniProtKB-KW"/>
</dbReference>
<evidence type="ECO:0000256" key="2">
    <source>
        <dbReference type="ARBA" id="ARBA00017846"/>
    </source>
</evidence>
<evidence type="ECO:0000256" key="11">
    <source>
        <dbReference type="ARBA" id="ARBA00023235"/>
    </source>
</evidence>
<gene>
    <name evidence="18" type="ORF">A3F94_01755</name>
</gene>
<evidence type="ECO:0000259" key="16">
    <source>
        <dbReference type="PROSITE" id="PS51192"/>
    </source>
</evidence>
<dbReference type="EMBL" id="MHOK01000001">
    <property type="protein sequence ID" value="OGZ62488.1"/>
    <property type="molecule type" value="Genomic_DNA"/>
</dbReference>
<keyword evidence="9 15" id="KW-0233">DNA recombination</keyword>
<evidence type="ECO:0000256" key="6">
    <source>
        <dbReference type="ARBA" id="ARBA00022806"/>
    </source>
</evidence>
<accession>A0A1G2HKQ0</accession>
<dbReference type="Pfam" id="PF00271">
    <property type="entry name" value="Helicase_C"/>
    <property type="match status" value="1"/>
</dbReference>
<keyword evidence="10 15" id="KW-0234">DNA repair</keyword>
<evidence type="ECO:0000256" key="5">
    <source>
        <dbReference type="ARBA" id="ARBA00022801"/>
    </source>
</evidence>
<comment type="caution">
    <text evidence="18">The sequence shown here is derived from an EMBL/GenBank/DDBJ whole genome shotgun (WGS) entry which is preliminary data.</text>
</comment>
<dbReference type="NCBIfam" id="NF008165">
    <property type="entry name" value="PRK10917.1-3"/>
    <property type="match status" value="1"/>
</dbReference>
<keyword evidence="7 15" id="KW-0067">ATP-binding</keyword>
<dbReference type="EC" id="5.6.2.4" evidence="13 15"/>
<comment type="similarity">
    <text evidence="1 15">Belongs to the helicase family. RecG subfamily.</text>
</comment>
<evidence type="ECO:0000256" key="3">
    <source>
        <dbReference type="ARBA" id="ARBA00022741"/>
    </source>
</evidence>
<reference evidence="18 19" key="1">
    <citation type="journal article" date="2016" name="Nat. Commun.">
        <title>Thousands of microbial genomes shed light on interconnected biogeochemical processes in an aquifer system.</title>
        <authorList>
            <person name="Anantharaman K."/>
            <person name="Brown C.T."/>
            <person name="Hug L.A."/>
            <person name="Sharon I."/>
            <person name="Castelle C.J."/>
            <person name="Probst A.J."/>
            <person name="Thomas B.C."/>
            <person name="Singh A."/>
            <person name="Wilkins M.J."/>
            <person name="Karaoz U."/>
            <person name="Brodie E.L."/>
            <person name="Williams K.H."/>
            <person name="Hubbard S.S."/>
            <person name="Banfield J.F."/>
        </authorList>
    </citation>
    <scope>NUCLEOTIDE SEQUENCE [LARGE SCALE GENOMIC DNA]</scope>
</reference>
<comment type="function">
    <text evidence="15">Plays a critical role in recombination and DNA repair. Helps process Holliday junction intermediates to mature products by catalyzing branch migration. Has replication fork regression activity, unwinds stalled or blocked replication forks to make a HJ that can be resolved. Has a DNA unwinding activity characteristic of a DNA helicase with 3'-5' polarity.</text>
</comment>
<dbReference type="InterPro" id="IPR014001">
    <property type="entry name" value="Helicase_ATP-bd"/>
</dbReference>
<keyword evidence="8" id="KW-0238">DNA-binding</keyword>
<dbReference type="CDD" id="cd17992">
    <property type="entry name" value="DEXHc_RecG"/>
    <property type="match status" value="1"/>
</dbReference>
<dbReference type="AlphaFoldDB" id="A0A1G2HKQ0"/>
<dbReference type="Gene3D" id="3.40.50.300">
    <property type="entry name" value="P-loop containing nucleotide triphosphate hydrolases"/>
    <property type="match status" value="2"/>
</dbReference>
<evidence type="ECO:0000256" key="13">
    <source>
        <dbReference type="ARBA" id="ARBA00034808"/>
    </source>
</evidence>